<dbReference type="AlphaFoldDB" id="A0A4R9JNE4"/>
<proteinExistence type="predicted"/>
<dbReference type="Gene3D" id="2.130.10.10">
    <property type="entry name" value="YVTN repeat-like/Quinoprotein amine dehydrogenase"/>
    <property type="match status" value="1"/>
</dbReference>
<evidence type="ECO:0008006" key="3">
    <source>
        <dbReference type="Google" id="ProtNLM"/>
    </source>
</evidence>
<dbReference type="PROSITE" id="PS51257">
    <property type="entry name" value="PROKAR_LIPOPROTEIN"/>
    <property type="match status" value="1"/>
</dbReference>
<evidence type="ECO:0000313" key="2">
    <source>
        <dbReference type="Proteomes" id="UP000298125"/>
    </source>
</evidence>
<dbReference type="Proteomes" id="UP000298125">
    <property type="component" value="Unassembled WGS sequence"/>
</dbReference>
<reference evidence="1" key="1">
    <citation type="journal article" date="2019" name="PLoS Negl. Trop. Dis.">
        <title>Revisiting the worldwide diversity of Leptospira species in the environment.</title>
        <authorList>
            <person name="Vincent A.T."/>
            <person name="Schiettekatte O."/>
            <person name="Bourhy P."/>
            <person name="Veyrier F.J."/>
            <person name="Picardeau M."/>
        </authorList>
    </citation>
    <scope>NUCLEOTIDE SEQUENCE [LARGE SCALE GENOMIC DNA]</scope>
    <source>
        <strain evidence="1">201702692</strain>
    </source>
</reference>
<sequence>MNRFLFSCFVFSLMFSCAEPKADNACDLEDSIFLPNIFYRLVTKDKSNQCGYNLSAKLPACELSYEETHLAENWAQVKTEMETQFALGSGANESISQYNLATVGTVTGNSTTAFQGALNAPNGQIYFLPYDSTMFLSINPFTKTYANAGSAGGAVEFIGGSLGPSGIIYLSPHQSNNFLSIDTTNVNQQKTVGNQSMGGAAYNGAIYAPNGKIYFVPSSQTIIRYYDTINKTLGSVASPTSGGFSSAVLTPDGKIYFIPFTTTTMYILDTNNDSVTTHPHVFVLSGGNGYIAGILTPNGRIYMIPFNNLPPIYLDTASGQIVPLSNIPSAGSAMFNGAVLAPNGKIYPVPFAYNNFISIDTKDNTISTLFANPGGTTAYRGGALSADGDIYLAPHGANRFDLIHTNSIGKFCNSLRLSPYWNKL</sequence>
<protein>
    <recommendedName>
        <fullName evidence="3">Lipoprotein</fullName>
    </recommendedName>
</protein>
<comment type="caution">
    <text evidence="1">The sequence shown here is derived from an EMBL/GenBank/DDBJ whole genome shotgun (WGS) entry which is preliminary data.</text>
</comment>
<accession>A0A4R9JNE4</accession>
<dbReference type="SUPFAM" id="SSF50965">
    <property type="entry name" value="Galactose oxidase, central domain"/>
    <property type="match status" value="1"/>
</dbReference>
<keyword evidence="2" id="KW-1185">Reference proteome</keyword>
<dbReference type="EMBL" id="RQGA01000001">
    <property type="protein sequence ID" value="TGL45864.1"/>
    <property type="molecule type" value="Genomic_DNA"/>
</dbReference>
<name>A0A4R9JNE4_9LEPT</name>
<dbReference type="RefSeq" id="WP_135575197.1">
    <property type="nucleotide sequence ID" value="NZ_RQGA01000001.1"/>
</dbReference>
<dbReference type="InterPro" id="IPR011043">
    <property type="entry name" value="Gal_Oxase/kelch_b-propeller"/>
</dbReference>
<dbReference type="InterPro" id="IPR015943">
    <property type="entry name" value="WD40/YVTN_repeat-like_dom_sf"/>
</dbReference>
<dbReference type="OrthoDB" id="345339at2"/>
<gene>
    <name evidence="1" type="ORF">EHQ49_00310</name>
</gene>
<evidence type="ECO:0000313" key="1">
    <source>
        <dbReference type="EMBL" id="TGL45864.1"/>
    </source>
</evidence>
<organism evidence="1 2">
    <name type="scientific">Leptospira perdikensis</name>
    <dbReference type="NCBI Taxonomy" id="2484948"/>
    <lineage>
        <taxon>Bacteria</taxon>
        <taxon>Pseudomonadati</taxon>
        <taxon>Spirochaetota</taxon>
        <taxon>Spirochaetia</taxon>
        <taxon>Leptospirales</taxon>
        <taxon>Leptospiraceae</taxon>
        <taxon>Leptospira</taxon>
    </lineage>
</organism>